<reference evidence="1" key="1">
    <citation type="submission" date="2022-11" db="EMBL/GenBank/DDBJ databases">
        <title>Genome Sequence of Cubamyces cubensis.</title>
        <authorList>
            <person name="Buettner E."/>
        </authorList>
    </citation>
    <scope>NUCLEOTIDE SEQUENCE</scope>
    <source>
        <strain evidence="1">MPL-01</strain>
    </source>
</reference>
<keyword evidence="2" id="KW-1185">Reference proteome</keyword>
<dbReference type="AlphaFoldDB" id="A0AAD7TXV2"/>
<dbReference type="EMBL" id="JAPEVG010000058">
    <property type="protein sequence ID" value="KAJ8488755.1"/>
    <property type="molecule type" value="Genomic_DNA"/>
</dbReference>
<gene>
    <name evidence="1" type="ORF">ONZ51_g3360</name>
</gene>
<comment type="caution">
    <text evidence="1">The sequence shown here is derived from an EMBL/GenBank/DDBJ whole genome shotgun (WGS) entry which is preliminary data.</text>
</comment>
<evidence type="ECO:0000313" key="2">
    <source>
        <dbReference type="Proteomes" id="UP001215151"/>
    </source>
</evidence>
<name>A0AAD7TXV2_9APHY</name>
<protein>
    <submittedName>
        <fullName evidence="1">Uncharacterized protein</fullName>
    </submittedName>
</protein>
<dbReference type="Proteomes" id="UP001215151">
    <property type="component" value="Unassembled WGS sequence"/>
</dbReference>
<organism evidence="1 2">
    <name type="scientific">Trametes cubensis</name>
    <dbReference type="NCBI Taxonomy" id="1111947"/>
    <lineage>
        <taxon>Eukaryota</taxon>
        <taxon>Fungi</taxon>
        <taxon>Dikarya</taxon>
        <taxon>Basidiomycota</taxon>
        <taxon>Agaricomycotina</taxon>
        <taxon>Agaricomycetes</taxon>
        <taxon>Polyporales</taxon>
        <taxon>Polyporaceae</taxon>
        <taxon>Trametes</taxon>
    </lineage>
</organism>
<sequence>MERLRLALGVSWTYVDAVSYDASVVSTIIDCVRLLRSTTRADTFEWPSNDDLSVGLTETRPVSPSFPCHPAVPVETGRQHPRVGSLGDSSAGHLTCATENRIGGVPLRPDLSTYMVLNAGKVACWYSHLAAIAQVVSYEDITSTSDSLPAFLILEDDIDMDQRLHEKLLAVWPALPTDWDVVFLGKLCSTLL</sequence>
<evidence type="ECO:0000313" key="1">
    <source>
        <dbReference type="EMBL" id="KAJ8488755.1"/>
    </source>
</evidence>
<proteinExistence type="predicted"/>
<accession>A0AAD7TXV2</accession>